<dbReference type="SUPFAM" id="SSF161093">
    <property type="entry name" value="MgtE membrane domain-like"/>
    <property type="match status" value="2"/>
</dbReference>
<dbReference type="Gene3D" id="1.10.357.20">
    <property type="entry name" value="SLC41 divalent cation transporters, integral membrane domain"/>
    <property type="match status" value="2"/>
</dbReference>
<comment type="similarity">
    <text evidence="2">Belongs to the SLC41A transporter family.</text>
</comment>
<dbReference type="Proteomes" id="UP000038045">
    <property type="component" value="Unplaced"/>
</dbReference>
<keyword evidence="12" id="KW-1185">Reference proteome</keyword>
<feature type="region of interest" description="Disordered" evidence="9">
    <location>
        <begin position="1"/>
        <end position="25"/>
    </location>
</feature>
<feature type="transmembrane region" description="Helical" evidence="10">
    <location>
        <begin position="147"/>
        <end position="171"/>
    </location>
</feature>
<evidence type="ECO:0000313" key="12">
    <source>
        <dbReference type="Proteomes" id="UP000038045"/>
    </source>
</evidence>
<feature type="transmembrane region" description="Helical" evidence="10">
    <location>
        <begin position="373"/>
        <end position="394"/>
    </location>
</feature>
<sequence length="481" mass="53635">MSQFTNPKTEGSSKENNNNIDKKINYESSLTNLEKISSLRTDNNGSTNLEEYKDKNIDEEVKHESYIRFSFTCIVTLALAGSGMAFAGKFLDHGQKSELFTKYPSLIAILPPLIGMKGNIEMTLASRLGTLANQNMLEFSKKSLKHFLPNIALVCLQSVVLSTLATFVVNYFCLKTIFFDGAIVVYITSVGTAFLASTILSHLVVFATIFAKKIGCDPDNIVGPIAACLGDSITILIMINYGNEIEIKFQKYPRGIYFALLFIYVLSLMLLPVAWCNKKTRSVLKTGWFATIVAMLVSSVSGIILHSSANIAPYIVAFQPLLNGVAGNVGAIQASKISTILEIDYPDHKFPKNYNIGSYFMPLKLFYLRNREAYQALILILISTGSQCYLVPLIHLLMGLDNEIPFLFNILFVFSSMIIVLILLYISQWICRFFWMYGCSADDNSIPIITSFGDLLGSSFMFLIIYVINNNSSLPMIEEEH</sequence>
<evidence type="ECO:0000256" key="8">
    <source>
        <dbReference type="ARBA" id="ARBA00023136"/>
    </source>
</evidence>
<keyword evidence="6 10" id="KW-1133">Transmembrane helix</keyword>
<feature type="transmembrane region" description="Helical" evidence="10">
    <location>
        <begin position="446"/>
        <end position="468"/>
    </location>
</feature>
<evidence type="ECO:0000256" key="6">
    <source>
        <dbReference type="ARBA" id="ARBA00022989"/>
    </source>
</evidence>
<evidence type="ECO:0000256" key="10">
    <source>
        <dbReference type="SAM" id="Phobius"/>
    </source>
</evidence>
<evidence type="ECO:0000256" key="4">
    <source>
        <dbReference type="ARBA" id="ARBA00022692"/>
    </source>
</evidence>
<dbReference type="PANTHER" id="PTHR16228">
    <property type="entry name" value="DIVALENT CATION TRANSPORTER SOLUTE CARRIER FAMILY 41"/>
    <property type="match status" value="1"/>
</dbReference>
<keyword evidence="4 10" id="KW-0812">Transmembrane</keyword>
<feature type="transmembrane region" description="Helical" evidence="10">
    <location>
        <begin position="255"/>
        <end position="275"/>
    </location>
</feature>
<evidence type="ECO:0000256" key="2">
    <source>
        <dbReference type="ARBA" id="ARBA00009749"/>
    </source>
</evidence>
<evidence type="ECO:0000256" key="9">
    <source>
        <dbReference type="SAM" id="MobiDB-lite"/>
    </source>
</evidence>
<feature type="transmembrane region" description="Helical" evidence="10">
    <location>
        <begin position="183"/>
        <end position="209"/>
    </location>
</feature>
<dbReference type="InterPro" id="IPR045349">
    <property type="entry name" value="SLC41A1-3"/>
</dbReference>
<dbReference type="InterPro" id="IPR006667">
    <property type="entry name" value="SLC41_membr_dom"/>
</dbReference>
<dbReference type="PANTHER" id="PTHR16228:SF21">
    <property type="entry name" value="SLC41A_MGTE INTEGRAL MEMBRANE DOMAIN-CONTAINING PROTEIN"/>
    <property type="match status" value="1"/>
</dbReference>
<accession>A0A0N5A383</accession>
<dbReference type="AlphaFoldDB" id="A0A0N5A383"/>
<proteinExistence type="inferred from homology"/>
<dbReference type="WBParaSite" id="PTRK_0001609300.1">
    <property type="protein sequence ID" value="PTRK_0001609300.1"/>
    <property type="gene ID" value="PTRK_0001609300"/>
</dbReference>
<evidence type="ECO:0000313" key="13">
    <source>
        <dbReference type="WBParaSite" id="PTRK_0001609300.1"/>
    </source>
</evidence>
<feature type="domain" description="SLC41A/MgtE integral membrane" evidence="11">
    <location>
        <begin position="111"/>
        <end position="239"/>
    </location>
</feature>
<keyword evidence="3" id="KW-0813">Transport</keyword>
<organism evidence="12 13">
    <name type="scientific">Parastrongyloides trichosuri</name>
    <name type="common">Possum-specific nematode worm</name>
    <dbReference type="NCBI Taxonomy" id="131310"/>
    <lineage>
        <taxon>Eukaryota</taxon>
        <taxon>Metazoa</taxon>
        <taxon>Ecdysozoa</taxon>
        <taxon>Nematoda</taxon>
        <taxon>Chromadorea</taxon>
        <taxon>Rhabditida</taxon>
        <taxon>Tylenchina</taxon>
        <taxon>Panagrolaimomorpha</taxon>
        <taxon>Strongyloidoidea</taxon>
        <taxon>Strongyloididae</taxon>
        <taxon>Parastrongyloides</taxon>
    </lineage>
</organism>
<feature type="domain" description="SLC41A/MgtE integral membrane" evidence="11">
    <location>
        <begin position="319"/>
        <end position="464"/>
    </location>
</feature>
<reference evidence="13" key="1">
    <citation type="submission" date="2017-02" db="UniProtKB">
        <authorList>
            <consortium name="WormBaseParasite"/>
        </authorList>
    </citation>
    <scope>IDENTIFICATION</scope>
</reference>
<evidence type="ECO:0000256" key="3">
    <source>
        <dbReference type="ARBA" id="ARBA00022448"/>
    </source>
</evidence>
<name>A0A0N5A383_PARTI</name>
<dbReference type="InterPro" id="IPR036739">
    <property type="entry name" value="SLC41_membr_dom_sf"/>
</dbReference>
<evidence type="ECO:0000256" key="1">
    <source>
        <dbReference type="ARBA" id="ARBA00004141"/>
    </source>
</evidence>
<feature type="transmembrane region" description="Helical" evidence="10">
    <location>
        <begin position="221"/>
        <end position="243"/>
    </location>
</feature>
<feature type="compositionally biased region" description="Polar residues" evidence="9">
    <location>
        <begin position="1"/>
        <end position="10"/>
    </location>
</feature>
<dbReference type="GO" id="GO:0008324">
    <property type="term" value="F:monoatomic cation transmembrane transporter activity"/>
    <property type="evidence" value="ECO:0007669"/>
    <property type="project" value="InterPro"/>
</dbReference>
<comment type="subcellular location">
    <subcellularLocation>
        <location evidence="1">Membrane</location>
        <topology evidence="1">Multi-pass membrane protein</topology>
    </subcellularLocation>
</comment>
<keyword evidence="7" id="KW-0406">Ion transport</keyword>
<protein>
    <submittedName>
        <fullName evidence="13">MgtE domain-containing protein</fullName>
    </submittedName>
</protein>
<dbReference type="Pfam" id="PF01769">
    <property type="entry name" value="MgtE"/>
    <property type="match status" value="2"/>
</dbReference>
<keyword evidence="8 10" id="KW-0472">Membrane</keyword>
<evidence type="ECO:0000259" key="11">
    <source>
        <dbReference type="Pfam" id="PF01769"/>
    </source>
</evidence>
<evidence type="ECO:0000256" key="7">
    <source>
        <dbReference type="ARBA" id="ARBA00023065"/>
    </source>
</evidence>
<dbReference type="GO" id="GO:0005886">
    <property type="term" value="C:plasma membrane"/>
    <property type="evidence" value="ECO:0007669"/>
    <property type="project" value="TreeGrafter"/>
</dbReference>
<feature type="transmembrane region" description="Helical" evidence="10">
    <location>
        <begin position="66"/>
        <end position="87"/>
    </location>
</feature>
<evidence type="ECO:0000256" key="5">
    <source>
        <dbReference type="ARBA" id="ARBA00022842"/>
    </source>
</evidence>
<feature type="transmembrane region" description="Helical" evidence="10">
    <location>
        <begin position="406"/>
        <end position="426"/>
    </location>
</feature>
<keyword evidence="5" id="KW-0460">Magnesium</keyword>
<feature type="transmembrane region" description="Helical" evidence="10">
    <location>
        <begin position="287"/>
        <end position="305"/>
    </location>
</feature>